<accession>A0A8J5MLP5</accession>
<dbReference type="AlphaFoldDB" id="A0A8J5MLP5"/>
<reference evidence="2" key="1">
    <citation type="journal article" date="2021" name="Sci. Adv.">
        <title>The American lobster genome reveals insights on longevity, neural, and immune adaptations.</title>
        <authorList>
            <person name="Polinski J.M."/>
            <person name="Zimin A.V."/>
            <person name="Clark K.F."/>
            <person name="Kohn A.B."/>
            <person name="Sadowski N."/>
            <person name="Timp W."/>
            <person name="Ptitsyn A."/>
            <person name="Khanna P."/>
            <person name="Romanova D.Y."/>
            <person name="Williams P."/>
            <person name="Greenwood S.J."/>
            <person name="Moroz L.L."/>
            <person name="Walt D.R."/>
            <person name="Bodnar A.G."/>
        </authorList>
    </citation>
    <scope>NUCLEOTIDE SEQUENCE</scope>
    <source>
        <strain evidence="2">GMGI-L3</strain>
    </source>
</reference>
<feature type="chain" id="PRO_5035196181" evidence="1">
    <location>
        <begin position="23"/>
        <end position="350"/>
    </location>
</feature>
<feature type="signal peptide" evidence="1">
    <location>
        <begin position="1"/>
        <end position="22"/>
    </location>
</feature>
<keyword evidence="3" id="KW-1185">Reference proteome</keyword>
<proteinExistence type="predicted"/>
<organism evidence="2 3">
    <name type="scientific">Homarus americanus</name>
    <name type="common">American lobster</name>
    <dbReference type="NCBI Taxonomy" id="6706"/>
    <lineage>
        <taxon>Eukaryota</taxon>
        <taxon>Metazoa</taxon>
        <taxon>Ecdysozoa</taxon>
        <taxon>Arthropoda</taxon>
        <taxon>Crustacea</taxon>
        <taxon>Multicrustacea</taxon>
        <taxon>Malacostraca</taxon>
        <taxon>Eumalacostraca</taxon>
        <taxon>Eucarida</taxon>
        <taxon>Decapoda</taxon>
        <taxon>Pleocyemata</taxon>
        <taxon>Astacidea</taxon>
        <taxon>Nephropoidea</taxon>
        <taxon>Nephropidae</taxon>
        <taxon>Homarus</taxon>
    </lineage>
</organism>
<keyword evidence="1" id="KW-0732">Signal</keyword>
<comment type="caution">
    <text evidence="2">The sequence shown here is derived from an EMBL/GenBank/DDBJ whole genome shotgun (WGS) entry which is preliminary data.</text>
</comment>
<evidence type="ECO:0000256" key="1">
    <source>
        <dbReference type="SAM" id="SignalP"/>
    </source>
</evidence>
<sequence>MVVVWRAALSVWVLVLIHVVCGQEAFYQNYAYTKVMGECLGERVYQDYLQRVAVARRECNTQTTTHNRPPGSSRLTPFAFNFPQGGTVQQPGVFSQPPGVFSQPPGVFHQQPVFSQPSGVFSQRPGVFSQPPGVFAQQPGVFSRQPGVFSQQPGVFSQPPALQGEGGSPQQVLHPGSFIPSRQGLPFGPRLPNFRQKRALVLGRSEIQDAMKKVLALVGNFTCVLTRLGVVNKELDINFEGLATNVFNQPVAVPLKNDLISAIEYCRDMALCLPLEKQQSAVPHQLQRLKAFIKCEKEERLSACLKHDLRKNVHRVDLSLLPNNGGRTDDLETLFSLLVGAESANELELI</sequence>
<protein>
    <submittedName>
        <fullName evidence="2">Uncharacterized protein</fullName>
    </submittedName>
</protein>
<name>A0A8J5MLP5_HOMAM</name>
<dbReference type="OrthoDB" id="6375722at2759"/>
<evidence type="ECO:0000313" key="2">
    <source>
        <dbReference type="EMBL" id="KAG7155812.1"/>
    </source>
</evidence>
<dbReference type="EMBL" id="JAHLQT010040325">
    <property type="protein sequence ID" value="KAG7155812.1"/>
    <property type="molecule type" value="Genomic_DNA"/>
</dbReference>
<dbReference type="Proteomes" id="UP000747542">
    <property type="component" value="Unassembled WGS sequence"/>
</dbReference>
<evidence type="ECO:0000313" key="3">
    <source>
        <dbReference type="Proteomes" id="UP000747542"/>
    </source>
</evidence>
<gene>
    <name evidence="2" type="ORF">Hamer_G025424</name>
</gene>